<organism evidence="2 3">
    <name type="scientific">Ramularia collo-cygni</name>
    <dbReference type="NCBI Taxonomy" id="112498"/>
    <lineage>
        <taxon>Eukaryota</taxon>
        <taxon>Fungi</taxon>
        <taxon>Dikarya</taxon>
        <taxon>Ascomycota</taxon>
        <taxon>Pezizomycotina</taxon>
        <taxon>Dothideomycetes</taxon>
        <taxon>Dothideomycetidae</taxon>
        <taxon>Mycosphaerellales</taxon>
        <taxon>Mycosphaerellaceae</taxon>
        <taxon>Ramularia</taxon>
    </lineage>
</organism>
<reference evidence="2 3" key="1">
    <citation type="submission" date="2016-03" db="EMBL/GenBank/DDBJ databases">
        <authorList>
            <person name="Ploux O."/>
        </authorList>
    </citation>
    <scope>NUCLEOTIDE SEQUENCE [LARGE SCALE GENOMIC DNA]</scope>
    <source>
        <strain evidence="2 3">URUG2</strain>
    </source>
</reference>
<dbReference type="OrthoDB" id="3649348at2759"/>
<keyword evidence="1" id="KW-0732">Signal</keyword>
<sequence length="171" mass="18106">MSLTRLLPLCGFLALAFAQAYGATVHPPIPIALGGKHPDTAKAFIRLMLPEYDVVHVVHNSPVGVSELVPLLAGEETIPASGLGSNSNTSTPQAPKAIFVGGGFSQSEIAEMYNGTSLQTIPWIYPLASERVNGTIPPRVEMIAARVKQVFAENGFVPGNEDNVVPGVWAF</sequence>
<evidence type="ECO:0000313" key="3">
    <source>
        <dbReference type="Proteomes" id="UP000225277"/>
    </source>
</evidence>
<keyword evidence="3" id="KW-1185">Reference proteome</keyword>
<dbReference type="GeneID" id="35606272"/>
<protein>
    <submittedName>
        <fullName evidence="2">Uncharacterized protein</fullName>
    </submittedName>
</protein>
<proteinExistence type="predicted"/>
<dbReference type="EMBL" id="FJUY01000028">
    <property type="protein sequence ID" value="CZT25513.1"/>
    <property type="molecule type" value="Genomic_DNA"/>
</dbReference>
<evidence type="ECO:0000313" key="2">
    <source>
        <dbReference type="EMBL" id="CZT25513.1"/>
    </source>
</evidence>
<dbReference type="Proteomes" id="UP000225277">
    <property type="component" value="Unassembled WGS sequence"/>
</dbReference>
<dbReference type="RefSeq" id="XP_023632236.1">
    <property type="nucleotide sequence ID" value="XM_023776468.1"/>
</dbReference>
<evidence type="ECO:0000256" key="1">
    <source>
        <dbReference type="SAM" id="SignalP"/>
    </source>
</evidence>
<gene>
    <name evidence="2" type="ORF">RCC_11246</name>
</gene>
<accession>A0A2D3VBP0</accession>
<dbReference type="AlphaFoldDB" id="A0A2D3VBP0"/>
<name>A0A2D3VBP0_9PEZI</name>
<feature type="signal peptide" evidence="1">
    <location>
        <begin position="1"/>
        <end position="22"/>
    </location>
</feature>
<feature type="chain" id="PRO_5013918145" evidence="1">
    <location>
        <begin position="23"/>
        <end position="171"/>
    </location>
</feature>